<name>A0A1R3HAB3_COCAP</name>
<dbReference type="AlphaFoldDB" id="A0A1R3HAB3"/>
<reference evidence="4 5" key="1">
    <citation type="submission" date="2013-09" db="EMBL/GenBank/DDBJ databases">
        <title>Corchorus capsularis genome sequencing.</title>
        <authorList>
            <person name="Alam M."/>
            <person name="Haque M.S."/>
            <person name="Islam M.S."/>
            <person name="Emdad E.M."/>
            <person name="Islam M.M."/>
            <person name="Ahmed B."/>
            <person name="Halim A."/>
            <person name="Hossen Q.M.M."/>
            <person name="Hossain M.Z."/>
            <person name="Ahmed R."/>
            <person name="Khan M.M."/>
            <person name="Islam R."/>
            <person name="Rashid M.M."/>
            <person name="Khan S.A."/>
            <person name="Rahman M.S."/>
            <person name="Alam M."/>
        </authorList>
    </citation>
    <scope>NUCLEOTIDE SEQUENCE [LARGE SCALE GENOMIC DNA]</scope>
    <source>
        <strain evidence="5">cv. CVL-1</strain>
        <tissue evidence="4">Whole seedling</tissue>
    </source>
</reference>
<dbReference type="GO" id="GO:0006406">
    <property type="term" value="P:mRNA export from nucleus"/>
    <property type="evidence" value="ECO:0007669"/>
    <property type="project" value="TreeGrafter"/>
</dbReference>
<dbReference type="PANTHER" id="PTHR44411">
    <property type="entry name" value="THO COMPLEX SUBUNIT 6 HOMOLOG"/>
    <property type="match status" value="1"/>
</dbReference>
<dbReference type="GO" id="GO:0009788">
    <property type="term" value="P:negative regulation of abscisic acid-activated signaling pathway"/>
    <property type="evidence" value="ECO:0007669"/>
    <property type="project" value="EnsemblPlants"/>
</dbReference>
<dbReference type="Pfam" id="PF00400">
    <property type="entry name" value="WD40"/>
    <property type="match status" value="3"/>
</dbReference>
<dbReference type="InterPro" id="IPR001680">
    <property type="entry name" value="WD40_rpt"/>
</dbReference>
<dbReference type="GO" id="GO:0080008">
    <property type="term" value="C:Cul4-RING E3 ubiquitin ligase complex"/>
    <property type="evidence" value="ECO:0007669"/>
    <property type="project" value="EnsemblPlants"/>
</dbReference>
<dbReference type="OrthoDB" id="273067at2759"/>
<feature type="repeat" description="WD" evidence="3">
    <location>
        <begin position="86"/>
        <end position="119"/>
    </location>
</feature>
<dbReference type="SMART" id="SM00320">
    <property type="entry name" value="WD40"/>
    <property type="match status" value="7"/>
</dbReference>
<dbReference type="GO" id="GO:0016567">
    <property type="term" value="P:protein ubiquitination"/>
    <property type="evidence" value="ECO:0007669"/>
    <property type="project" value="EnsemblPlants"/>
</dbReference>
<proteinExistence type="inferred from homology"/>
<dbReference type="InterPro" id="IPR015943">
    <property type="entry name" value="WD40/YVTN_repeat-like_dom_sf"/>
</dbReference>
<evidence type="ECO:0000313" key="4">
    <source>
        <dbReference type="EMBL" id="OMO67257.1"/>
    </source>
</evidence>
<dbReference type="PROSITE" id="PS50082">
    <property type="entry name" value="WD_REPEATS_2"/>
    <property type="match status" value="2"/>
</dbReference>
<accession>A0A1R3HAB3</accession>
<dbReference type="STRING" id="210143.A0A1R3HAB3"/>
<gene>
    <name evidence="4" type="ORF">CCACVL1_20660</name>
</gene>
<dbReference type="OMA" id="FDCRSYD"/>
<sequence length="488" mass="53336">MCGDATNWDEEAYRETILREREIQTRTVFRTVWAPSLNPNPECVVVASSDGSIASYSISSCVSKLPIGFCSARAQRLLPAEPEGFLEGHDGPAYDLKFYGNGEDSLLLSCGDDGKIKGWRWKEFTESEVPITFQGNHMKPVLDLGNPQHKGPWGALSPIPENNAIAVDPQGGCIFSAAGDSSAYCWDVEKGEIKMVFKGHSDYLHCIVARAYGNQIITGSEDGTARIWDCKSGKCIKVIDPMKDKKLKAFISCVALDASESWLACGSGRNLSVWNLPASECISSIQTRSSIQDVVFDDNQILAVGADPLLRRFDMNGTILSEIQCAPQSAFSVSLHPSGVTAIGGYGGLVDVISQFGSHLCTFHNPPPPFCSRCKDRPYRSTRFFRLFFSIATDAKVINVVCFDKAAKVIFGCSAQEFFDFAACHPFAVKNACHALVGEMLQVTLTKPKMGKADHLRMTAVVPLRSDFQPVIQTLKELYQVSNGAKPT</sequence>
<dbReference type="SUPFAM" id="SSF50978">
    <property type="entry name" value="WD40 repeat-like"/>
    <property type="match status" value="1"/>
</dbReference>
<comment type="similarity">
    <text evidence="1">Belongs to the WD repeat THOC6 family.</text>
</comment>
<dbReference type="SUPFAM" id="SSF50249">
    <property type="entry name" value="Nucleic acid-binding proteins"/>
    <property type="match status" value="1"/>
</dbReference>
<evidence type="ECO:0000256" key="3">
    <source>
        <dbReference type="PROSITE-ProRule" id="PRU00221"/>
    </source>
</evidence>
<dbReference type="GO" id="GO:0000346">
    <property type="term" value="C:transcription export complex"/>
    <property type="evidence" value="ECO:0007669"/>
    <property type="project" value="TreeGrafter"/>
</dbReference>
<comment type="caution">
    <text evidence="4">The sequence shown here is derived from an EMBL/GenBank/DDBJ whole genome shotgun (WGS) entry which is preliminary data.</text>
</comment>
<dbReference type="Proteomes" id="UP000188268">
    <property type="component" value="Unassembled WGS sequence"/>
</dbReference>
<dbReference type="PROSITE" id="PS50294">
    <property type="entry name" value="WD_REPEATS_REGION"/>
    <property type="match status" value="1"/>
</dbReference>
<dbReference type="InterPro" id="IPR012340">
    <property type="entry name" value="NA-bd_OB-fold"/>
</dbReference>
<feature type="repeat" description="WD" evidence="3">
    <location>
        <begin position="197"/>
        <end position="238"/>
    </location>
</feature>
<evidence type="ECO:0000256" key="2">
    <source>
        <dbReference type="ARBA" id="ARBA00022574"/>
    </source>
</evidence>
<dbReference type="PANTHER" id="PTHR44411:SF1">
    <property type="entry name" value="THO COMPLEX SUBUNIT 6 HOMOLOG"/>
    <property type="match status" value="1"/>
</dbReference>
<keyword evidence="5" id="KW-1185">Reference proteome</keyword>
<keyword evidence="2 3" id="KW-0853">WD repeat</keyword>
<evidence type="ECO:0000256" key="1">
    <source>
        <dbReference type="ARBA" id="ARBA00009728"/>
    </source>
</evidence>
<protein>
    <submittedName>
        <fullName evidence="4">Uncharacterized protein</fullName>
    </submittedName>
</protein>
<evidence type="ECO:0000313" key="5">
    <source>
        <dbReference type="Proteomes" id="UP000188268"/>
    </source>
</evidence>
<dbReference type="GO" id="GO:0010267">
    <property type="term" value="P:ta-siRNA processing"/>
    <property type="evidence" value="ECO:0007669"/>
    <property type="project" value="EnsemblPlants"/>
</dbReference>
<dbReference type="InterPro" id="IPR036322">
    <property type="entry name" value="WD40_repeat_dom_sf"/>
</dbReference>
<dbReference type="Gene3D" id="2.40.50.140">
    <property type="entry name" value="Nucleic acid-binding proteins"/>
    <property type="match status" value="1"/>
</dbReference>
<dbReference type="InterPro" id="IPR042626">
    <property type="entry name" value="THOC6"/>
</dbReference>
<dbReference type="Gramene" id="OMO67257">
    <property type="protein sequence ID" value="OMO67257"/>
    <property type="gene ID" value="CCACVL1_20660"/>
</dbReference>
<dbReference type="EMBL" id="AWWV01012434">
    <property type="protein sequence ID" value="OMO67257.1"/>
    <property type="molecule type" value="Genomic_DNA"/>
</dbReference>
<dbReference type="Gene3D" id="2.130.10.10">
    <property type="entry name" value="YVTN repeat-like/Quinoprotein amine dehydrogenase"/>
    <property type="match status" value="2"/>
</dbReference>
<organism evidence="4 5">
    <name type="scientific">Corchorus capsularis</name>
    <name type="common">Jute</name>
    <dbReference type="NCBI Taxonomy" id="210143"/>
    <lineage>
        <taxon>Eukaryota</taxon>
        <taxon>Viridiplantae</taxon>
        <taxon>Streptophyta</taxon>
        <taxon>Embryophyta</taxon>
        <taxon>Tracheophyta</taxon>
        <taxon>Spermatophyta</taxon>
        <taxon>Magnoliopsida</taxon>
        <taxon>eudicotyledons</taxon>
        <taxon>Gunneridae</taxon>
        <taxon>Pentapetalae</taxon>
        <taxon>rosids</taxon>
        <taxon>malvids</taxon>
        <taxon>Malvales</taxon>
        <taxon>Malvaceae</taxon>
        <taxon>Grewioideae</taxon>
        <taxon>Apeibeae</taxon>
        <taxon>Corchorus</taxon>
    </lineage>
</organism>
<dbReference type="GO" id="GO:0000347">
    <property type="term" value="C:THO complex"/>
    <property type="evidence" value="ECO:0007669"/>
    <property type="project" value="EnsemblPlants"/>
</dbReference>